<evidence type="ECO:0000313" key="13">
    <source>
        <dbReference type="Proteomes" id="UP000284403"/>
    </source>
</evidence>
<dbReference type="PANTHER" id="PTHR44899:SF3">
    <property type="entry name" value="SERINE_THREONINE-PROTEIN KINASE NEK1"/>
    <property type="match status" value="1"/>
</dbReference>
<organism evidence="12 13">
    <name type="scientific">Trypanosoma conorhini</name>
    <dbReference type="NCBI Taxonomy" id="83891"/>
    <lineage>
        <taxon>Eukaryota</taxon>
        <taxon>Discoba</taxon>
        <taxon>Euglenozoa</taxon>
        <taxon>Kinetoplastea</taxon>
        <taxon>Metakinetoplastina</taxon>
        <taxon>Trypanosomatida</taxon>
        <taxon>Trypanosomatidae</taxon>
        <taxon>Trypanosoma</taxon>
    </lineage>
</organism>
<accession>A0A3S5ITN9</accession>
<keyword evidence="2" id="KW-0723">Serine/threonine-protein kinase</keyword>
<dbReference type="Pfam" id="PF00069">
    <property type="entry name" value="Pkinase"/>
    <property type="match status" value="1"/>
</dbReference>
<comment type="catalytic activity">
    <reaction evidence="8">
        <text>L-seryl-[protein] + ATP = O-phospho-L-seryl-[protein] + ADP + H(+)</text>
        <dbReference type="Rhea" id="RHEA:17989"/>
        <dbReference type="Rhea" id="RHEA-COMP:9863"/>
        <dbReference type="Rhea" id="RHEA-COMP:11604"/>
        <dbReference type="ChEBI" id="CHEBI:15378"/>
        <dbReference type="ChEBI" id="CHEBI:29999"/>
        <dbReference type="ChEBI" id="CHEBI:30616"/>
        <dbReference type="ChEBI" id="CHEBI:83421"/>
        <dbReference type="ChEBI" id="CHEBI:456216"/>
        <dbReference type="EC" id="2.7.11.1"/>
    </reaction>
</comment>
<dbReference type="InterPro" id="IPR008271">
    <property type="entry name" value="Ser/Thr_kinase_AS"/>
</dbReference>
<dbReference type="InterPro" id="IPR051131">
    <property type="entry name" value="NEK_Ser/Thr_kinase_NIMA"/>
</dbReference>
<dbReference type="InterPro" id="IPR000719">
    <property type="entry name" value="Prot_kinase_dom"/>
</dbReference>
<feature type="region of interest" description="Disordered" evidence="10">
    <location>
        <begin position="364"/>
        <end position="404"/>
    </location>
</feature>
<feature type="binding site" evidence="9">
    <location>
        <position position="87"/>
    </location>
    <ligand>
        <name>ATP</name>
        <dbReference type="ChEBI" id="CHEBI:30616"/>
    </ligand>
</feature>
<dbReference type="PANTHER" id="PTHR44899">
    <property type="entry name" value="CAMK FAMILY PROTEIN KINASE"/>
    <property type="match status" value="1"/>
</dbReference>
<evidence type="ECO:0000256" key="1">
    <source>
        <dbReference type="ARBA" id="ARBA00012513"/>
    </source>
</evidence>
<comment type="catalytic activity">
    <reaction evidence="7">
        <text>L-threonyl-[protein] + ATP = O-phospho-L-threonyl-[protein] + ADP + H(+)</text>
        <dbReference type="Rhea" id="RHEA:46608"/>
        <dbReference type="Rhea" id="RHEA-COMP:11060"/>
        <dbReference type="Rhea" id="RHEA-COMP:11605"/>
        <dbReference type="ChEBI" id="CHEBI:15378"/>
        <dbReference type="ChEBI" id="CHEBI:30013"/>
        <dbReference type="ChEBI" id="CHEBI:30616"/>
        <dbReference type="ChEBI" id="CHEBI:61977"/>
        <dbReference type="ChEBI" id="CHEBI:456216"/>
        <dbReference type="EC" id="2.7.11.1"/>
    </reaction>
</comment>
<keyword evidence="13" id="KW-1185">Reference proteome</keyword>
<evidence type="ECO:0000256" key="9">
    <source>
        <dbReference type="PROSITE-ProRule" id="PRU10141"/>
    </source>
</evidence>
<feature type="domain" description="Protein kinase" evidence="11">
    <location>
        <begin position="58"/>
        <end position="315"/>
    </location>
</feature>
<evidence type="ECO:0000313" key="12">
    <source>
        <dbReference type="EMBL" id="RNF22455.1"/>
    </source>
</evidence>
<keyword evidence="5 12" id="KW-0418">Kinase</keyword>
<dbReference type="Gene3D" id="1.10.510.10">
    <property type="entry name" value="Transferase(Phosphotransferase) domain 1"/>
    <property type="match status" value="1"/>
</dbReference>
<dbReference type="RefSeq" id="XP_029229840.1">
    <property type="nucleotide sequence ID" value="XM_029370049.1"/>
</dbReference>
<dbReference type="SUPFAM" id="SSF56112">
    <property type="entry name" value="Protein kinase-like (PK-like)"/>
    <property type="match status" value="1"/>
</dbReference>
<reference evidence="12 13" key="1">
    <citation type="journal article" date="2018" name="BMC Genomics">
        <title>Genomic comparison of Trypanosoma conorhini and Trypanosoma rangeli to Trypanosoma cruzi strains of high and low virulence.</title>
        <authorList>
            <person name="Bradwell K.R."/>
            <person name="Koparde V.N."/>
            <person name="Matveyev A.V."/>
            <person name="Serrano M.G."/>
            <person name="Alves J.M."/>
            <person name="Parikh H."/>
            <person name="Huang B."/>
            <person name="Lee V."/>
            <person name="Espinosa-Alvarez O."/>
            <person name="Ortiz P.A."/>
            <person name="Costa-Martins A.G."/>
            <person name="Teixeira M.M."/>
            <person name="Buck G.A."/>
        </authorList>
    </citation>
    <scope>NUCLEOTIDE SEQUENCE [LARGE SCALE GENOMIC DNA]</scope>
    <source>
        <strain evidence="12 13">025E</strain>
    </source>
</reference>
<dbReference type="Proteomes" id="UP000284403">
    <property type="component" value="Unassembled WGS sequence"/>
</dbReference>
<protein>
    <recommendedName>
        <fullName evidence="1">non-specific serine/threonine protein kinase</fullName>
        <ecNumber evidence="1">2.7.11.1</ecNumber>
    </recommendedName>
</protein>
<evidence type="ECO:0000259" key="11">
    <source>
        <dbReference type="PROSITE" id="PS50011"/>
    </source>
</evidence>
<dbReference type="GO" id="GO:0005524">
    <property type="term" value="F:ATP binding"/>
    <property type="evidence" value="ECO:0007669"/>
    <property type="project" value="UniProtKB-UniRule"/>
</dbReference>
<dbReference type="GO" id="GO:0106310">
    <property type="term" value="F:protein serine kinase activity"/>
    <property type="evidence" value="ECO:0007669"/>
    <property type="project" value="RHEA"/>
</dbReference>
<dbReference type="InterPro" id="IPR017441">
    <property type="entry name" value="Protein_kinase_ATP_BS"/>
</dbReference>
<keyword evidence="4 9" id="KW-0547">Nucleotide-binding</keyword>
<evidence type="ECO:0000256" key="3">
    <source>
        <dbReference type="ARBA" id="ARBA00022679"/>
    </source>
</evidence>
<evidence type="ECO:0000256" key="8">
    <source>
        <dbReference type="ARBA" id="ARBA00048679"/>
    </source>
</evidence>
<dbReference type="OrthoDB" id="248923at2759"/>
<evidence type="ECO:0000256" key="2">
    <source>
        <dbReference type="ARBA" id="ARBA00022527"/>
    </source>
</evidence>
<proteinExistence type="predicted"/>
<keyword evidence="6 9" id="KW-0067">ATP-binding</keyword>
<keyword evidence="3 12" id="KW-0808">Transferase</keyword>
<comment type="caution">
    <text evidence="12">The sequence shown here is derived from an EMBL/GenBank/DDBJ whole genome shotgun (WGS) entry which is preliminary data.</text>
</comment>
<sequence>MCTLSFFFFPPPLFLPFDFEWDGGLSAQHACFCLCIVAGRHLLRMRPRDTSAPELARYVIGEYLGAGSTGTVFEVIDAVTRKPYVLKQISLESIGDEEKLRARKEILVMNGVDHPNIVKFRESFSGANSVNIVMEHCASTLEELIERQRAEGGQPFPEDVIIEWMAELLCALAYLHSRSIVHRDLKTSNIFLTEKNHVKLGDFGVCTVLTSTSVAAHSMIGTPLYFSPEVCAEEDYDERSDVWSLGVVFYEMCTLRHPFEAEHLPGLIQQILTKEVAPFNTGLDARFEEIVRGMLKKDPRDRPTAQDLIDNHLVVPVSHPSHPSQKPSRGRLIQQYYGPEFACRREKKSPWPPSDERILGEEAKVKQKARAPLPSPPQEQHPRKHDWRPSAVAGGAPSRVKGGNQVVTNRKNLGKGAGKELSPEERVAAMKRIKGAKSKINMAELRQNMLRKRFQLFGGIKAPSTDDVPVVIELQQSLQSARTGEAAPEDLPAGSPTMRPKSRFIEDIAAVFELHSAGGVQIALEELEDAASLLCQYKLTNYGLC</sequence>
<dbReference type="PROSITE" id="PS00108">
    <property type="entry name" value="PROTEIN_KINASE_ST"/>
    <property type="match status" value="1"/>
</dbReference>
<dbReference type="GO" id="GO:0004674">
    <property type="term" value="F:protein serine/threonine kinase activity"/>
    <property type="evidence" value="ECO:0007669"/>
    <property type="project" value="UniProtKB-KW"/>
</dbReference>
<evidence type="ECO:0000256" key="7">
    <source>
        <dbReference type="ARBA" id="ARBA00047899"/>
    </source>
</evidence>
<gene>
    <name evidence="12" type="ORF">Tco025E_03127</name>
</gene>
<name>A0A3S5ITN9_9TRYP</name>
<dbReference type="PROSITE" id="PS50011">
    <property type="entry name" value="PROTEIN_KINASE_DOM"/>
    <property type="match status" value="1"/>
</dbReference>
<dbReference type="EC" id="2.7.11.1" evidence="1"/>
<dbReference type="EMBL" id="MKKU01000137">
    <property type="protein sequence ID" value="RNF22455.1"/>
    <property type="molecule type" value="Genomic_DNA"/>
</dbReference>
<evidence type="ECO:0000256" key="5">
    <source>
        <dbReference type="ARBA" id="ARBA00022777"/>
    </source>
</evidence>
<dbReference type="InterPro" id="IPR011009">
    <property type="entry name" value="Kinase-like_dom_sf"/>
</dbReference>
<dbReference type="CDD" id="cd08215">
    <property type="entry name" value="STKc_Nek"/>
    <property type="match status" value="1"/>
</dbReference>
<dbReference type="SMART" id="SM00220">
    <property type="entry name" value="S_TKc"/>
    <property type="match status" value="1"/>
</dbReference>
<dbReference type="AlphaFoldDB" id="A0A3S5ITN9"/>
<evidence type="ECO:0000256" key="4">
    <source>
        <dbReference type="ARBA" id="ARBA00022741"/>
    </source>
</evidence>
<dbReference type="GeneID" id="40316738"/>
<evidence type="ECO:0000256" key="10">
    <source>
        <dbReference type="SAM" id="MobiDB-lite"/>
    </source>
</evidence>
<dbReference type="PROSITE" id="PS00107">
    <property type="entry name" value="PROTEIN_KINASE_ATP"/>
    <property type="match status" value="1"/>
</dbReference>
<evidence type="ECO:0000256" key="6">
    <source>
        <dbReference type="ARBA" id="ARBA00022840"/>
    </source>
</evidence>